<accession>A0AAU7JBD8</accession>
<name>A0AAU7JBD8_9HYPH</name>
<protein>
    <submittedName>
        <fullName evidence="8">YihY/virulence factor BrkB family protein</fullName>
    </submittedName>
</protein>
<keyword evidence="4 7" id="KW-1133">Transmembrane helix</keyword>
<evidence type="ECO:0000256" key="3">
    <source>
        <dbReference type="ARBA" id="ARBA00022692"/>
    </source>
</evidence>
<evidence type="ECO:0000256" key="5">
    <source>
        <dbReference type="ARBA" id="ARBA00023136"/>
    </source>
</evidence>
<feature type="region of interest" description="Disordered" evidence="6">
    <location>
        <begin position="50"/>
        <end position="92"/>
    </location>
</feature>
<dbReference type="PANTHER" id="PTHR30213:SF0">
    <property type="entry name" value="UPF0761 MEMBRANE PROTEIN YIHY"/>
    <property type="match status" value="1"/>
</dbReference>
<feature type="transmembrane region" description="Helical" evidence="7">
    <location>
        <begin position="263"/>
        <end position="286"/>
    </location>
</feature>
<evidence type="ECO:0000256" key="7">
    <source>
        <dbReference type="SAM" id="Phobius"/>
    </source>
</evidence>
<dbReference type="RefSeq" id="WP_406854297.1">
    <property type="nucleotide sequence ID" value="NZ_CP157484.1"/>
</dbReference>
<evidence type="ECO:0000256" key="2">
    <source>
        <dbReference type="ARBA" id="ARBA00022475"/>
    </source>
</evidence>
<feature type="transmembrane region" description="Helical" evidence="7">
    <location>
        <begin position="333"/>
        <end position="355"/>
    </location>
</feature>
<dbReference type="AlphaFoldDB" id="A0AAU7JBD8"/>
<dbReference type="InterPro" id="IPR017039">
    <property type="entry name" value="Virul_fac_BrkB"/>
</dbReference>
<evidence type="ECO:0000256" key="1">
    <source>
        <dbReference type="ARBA" id="ARBA00004651"/>
    </source>
</evidence>
<proteinExistence type="predicted"/>
<evidence type="ECO:0000313" key="8">
    <source>
        <dbReference type="EMBL" id="XBO37475.1"/>
    </source>
</evidence>
<dbReference type="PANTHER" id="PTHR30213">
    <property type="entry name" value="INNER MEMBRANE PROTEIN YHJD"/>
    <property type="match status" value="1"/>
</dbReference>
<comment type="subcellular location">
    <subcellularLocation>
        <location evidence="1">Cell membrane</location>
        <topology evidence="1">Multi-pass membrane protein</topology>
    </subcellularLocation>
</comment>
<feature type="region of interest" description="Disordered" evidence="6">
    <location>
        <begin position="1"/>
        <end position="25"/>
    </location>
</feature>
<feature type="transmembrane region" description="Helical" evidence="7">
    <location>
        <begin position="113"/>
        <end position="142"/>
    </location>
</feature>
<gene>
    <name evidence="8" type="ORF">ABEG18_17300</name>
</gene>
<dbReference type="NCBIfam" id="TIGR00765">
    <property type="entry name" value="yihY_not_rbn"/>
    <property type="match status" value="1"/>
</dbReference>
<feature type="compositionally biased region" description="Basic and acidic residues" evidence="6">
    <location>
        <begin position="50"/>
        <end position="67"/>
    </location>
</feature>
<sequence length="392" mass="41901">MPLFSRRPRTPPKSRPAPRRRRKRSALRAAAIRLLAMSVAGAVAGLLERNPDAGSAERESAAADPRRKTTHGGPADVAQPGRGRSATSPTEIPTPGWKDILWRTYEEINNDRVMAIAAGVTFYALLALFPAIAAFVAIYGLFADPATIQSHLDQAKEILPYGASDIIGEQLKTVTAKGSSTLGITFIVSLLISLWSANSGVKAMLDALNIAYNETEKRSFIKLNAISLVFTLGGFVFLILAIGAVVVVPIVLNVLPLGPALTWVVAIGRWVALLLVVVLALALLYRYGPSRTEPQWRWVTPGSAAAAIVWVVASGGLSIYASHFANYDKTYGSLGAAIGFMIWMWVSTIIILAGAELNSEIEHQTARDTTEKKGAPMGARGAVMADTVGRST</sequence>
<reference evidence="8" key="1">
    <citation type="submission" date="2024-05" db="EMBL/GenBank/DDBJ databases">
        <authorList>
            <person name="Kim S."/>
            <person name="Heo J."/>
            <person name="Choi H."/>
            <person name="Choi Y."/>
            <person name="Kwon S.-W."/>
            <person name="Kim Y."/>
        </authorList>
    </citation>
    <scope>NUCLEOTIDE SEQUENCE</scope>
    <source>
        <strain evidence="8">KACC 23698</strain>
    </source>
</reference>
<evidence type="ECO:0000256" key="6">
    <source>
        <dbReference type="SAM" id="MobiDB-lite"/>
    </source>
</evidence>
<keyword evidence="3 7" id="KW-0812">Transmembrane</keyword>
<evidence type="ECO:0000256" key="4">
    <source>
        <dbReference type="ARBA" id="ARBA00022989"/>
    </source>
</evidence>
<dbReference type="GO" id="GO:0005886">
    <property type="term" value="C:plasma membrane"/>
    <property type="evidence" value="ECO:0007669"/>
    <property type="project" value="UniProtKB-SubCell"/>
</dbReference>
<feature type="transmembrane region" description="Helical" evidence="7">
    <location>
        <begin position="225"/>
        <end position="251"/>
    </location>
</feature>
<dbReference type="EMBL" id="CP157484">
    <property type="protein sequence ID" value="XBO37475.1"/>
    <property type="molecule type" value="Genomic_DNA"/>
</dbReference>
<keyword evidence="5 7" id="KW-0472">Membrane</keyword>
<organism evidence="8">
    <name type="scientific">Alsobacter sp. KACC 23698</name>
    <dbReference type="NCBI Taxonomy" id="3149229"/>
    <lineage>
        <taxon>Bacteria</taxon>
        <taxon>Pseudomonadati</taxon>
        <taxon>Pseudomonadota</taxon>
        <taxon>Alphaproteobacteria</taxon>
        <taxon>Hyphomicrobiales</taxon>
        <taxon>Alsobacteraceae</taxon>
        <taxon>Alsobacter</taxon>
    </lineage>
</organism>
<feature type="transmembrane region" description="Helical" evidence="7">
    <location>
        <begin position="298"/>
        <end position="321"/>
    </location>
</feature>
<keyword evidence="2" id="KW-1003">Cell membrane</keyword>
<dbReference type="Pfam" id="PF03631">
    <property type="entry name" value="Virul_fac_BrkB"/>
    <property type="match status" value="1"/>
</dbReference>